<reference evidence="2" key="1">
    <citation type="journal article" date="2020" name="Stud. Mycol.">
        <title>101 Dothideomycetes genomes: a test case for predicting lifestyles and emergence of pathogens.</title>
        <authorList>
            <person name="Haridas S."/>
            <person name="Albert R."/>
            <person name="Binder M."/>
            <person name="Bloem J."/>
            <person name="Labutti K."/>
            <person name="Salamov A."/>
            <person name="Andreopoulos B."/>
            <person name="Baker S."/>
            <person name="Barry K."/>
            <person name="Bills G."/>
            <person name="Bluhm B."/>
            <person name="Cannon C."/>
            <person name="Castanera R."/>
            <person name="Culley D."/>
            <person name="Daum C."/>
            <person name="Ezra D."/>
            <person name="Gonzalez J."/>
            <person name="Henrissat B."/>
            <person name="Kuo A."/>
            <person name="Liang C."/>
            <person name="Lipzen A."/>
            <person name="Lutzoni F."/>
            <person name="Magnuson J."/>
            <person name="Mondo S."/>
            <person name="Nolan M."/>
            <person name="Ohm R."/>
            <person name="Pangilinan J."/>
            <person name="Park H.-J."/>
            <person name="Ramirez L."/>
            <person name="Alfaro M."/>
            <person name="Sun H."/>
            <person name="Tritt A."/>
            <person name="Yoshinaga Y."/>
            <person name="Zwiers L.-H."/>
            <person name="Turgeon B."/>
            <person name="Goodwin S."/>
            <person name="Spatafora J."/>
            <person name="Crous P."/>
            <person name="Grigoriev I."/>
        </authorList>
    </citation>
    <scope>NUCLEOTIDE SEQUENCE</scope>
    <source>
        <strain evidence="2">CBS 122368</strain>
    </source>
</reference>
<proteinExistence type="predicted"/>
<feature type="compositionally biased region" description="Polar residues" evidence="1">
    <location>
        <begin position="91"/>
        <end position="102"/>
    </location>
</feature>
<evidence type="ECO:0000313" key="2">
    <source>
        <dbReference type="EMBL" id="KAF2247428.1"/>
    </source>
</evidence>
<feature type="compositionally biased region" description="Low complexity" evidence="1">
    <location>
        <begin position="112"/>
        <end position="129"/>
    </location>
</feature>
<evidence type="ECO:0000313" key="3">
    <source>
        <dbReference type="Proteomes" id="UP000800094"/>
    </source>
</evidence>
<feature type="region of interest" description="Disordered" evidence="1">
    <location>
        <begin position="16"/>
        <end position="137"/>
    </location>
</feature>
<dbReference type="GeneID" id="54575731"/>
<dbReference type="Proteomes" id="UP000800094">
    <property type="component" value="Unassembled WGS sequence"/>
</dbReference>
<protein>
    <submittedName>
        <fullName evidence="2">Uncharacterized protein</fullName>
    </submittedName>
</protein>
<accession>A0A6A6IBJ2</accession>
<dbReference type="EMBL" id="ML987197">
    <property type="protein sequence ID" value="KAF2247428.1"/>
    <property type="molecule type" value="Genomic_DNA"/>
</dbReference>
<feature type="compositionally biased region" description="Polar residues" evidence="1">
    <location>
        <begin position="56"/>
        <end position="67"/>
    </location>
</feature>
<name>A0A6A6IBJ2_9PLEO</name>
<dbReference type="OrthoDB" id="514070at2759"/>
<evidence type="ECO:0000256" key="1">
    <source>
        <dbReference type="SAM" id="MobiDB-lite"/>
    </source>
</evidence>
<keyword evidence="3" id="KW-1185">Reference proteome</keyword>
<feature type="compositionally biased region" description="Basic and acidic residues" evidence="1">
    <location>
        <begin position="191"/>
        <end position="209"/>
    </location>
</feature>
<dbReference type="RefSeq" id="XP_033682432.1">
    <property type="nucleotide sequence ID" value="XM_033822401.1"/>
</dbReference>
<dbReference type="AlphaFoldDB" id="A0A6A6IBJ2"/>
<sequence length="315" mass="34539">MEFRAFAVTVDVSTPARRGDVTMSRPEMATSRFVSHATASSAEPRLRQNHKPRSSAMVSTRSKTAQTHLEDFATKGGAAKAKGRKGAAPQKPSSKSDTQASTSKKRKSDTVAAPATKKTKSAKASSQKAAPKDENEPSAVIINRAPVLQLWAACVTHLIYPSLPWSTCLSAGSAISTICAVAKGRSIGTISERDESEQKQRKREEEKRKQKDLDVIHVMQFKLKLQDGLALVGSEPKGKPGNEEPLRKKFGEQYDSVKTSFEAALESWKGDEEELNKKAFGFYEEFRPTVKSGQKGWGRKGELSLEKVRSTVEKE</sequence>
<organism evidence="2 3">
    <name type="scientific">Trematosphaeria pertusa</name>
    <dbReference type="NCBI Taxonomy" id="390896"/>
    <lineage>
        <taxon>Eukaryota</taxon>
        <taxon>Fungi</taxon>
        <taxon>Dikarya</taxon>
        <taxon>Ascomycota</taxon>
        <taxon>Pezizomycotina</taxon>
        <taxon>Dothideomycetes</taxon>
        <taxon>Pleosporomycetidae</taxon>
        <taxon>Pleosporales</taxon>
        <taxon>Massarineae</taxon>
        <taxon>Trematosphaeriaceae</taxon>
        <taxon>Trematosphaeria</taxon>
    </lineage>
</organism>
<gene>
    <name evidence="2" type="ORF">BU26DRAFT_347937</name>
</gene>
<feature type="region of interest" description="Disordered" evidence="1">
    <location>
        <begin position="190"/>
        <end position="209"/>
    </location>
</feature>